<proteinExistence type="predicted"/>
<sequence length="175" mass="19793">MKKTQIATFVKRFNDSVSGNSILAIGTAPIEVEVEEKELSAVVMENYGIDTVILTEHETIKDLVDDFQKSDDAKWLNGQGKKALYDLLMKNLKKENKYFNKKQQKQNTKNERWSNFCDDCVILAALGNVLYQKPIMLLHPKAYEKNIAKNTDAWLKGADGKLPSLINGIQILSTN</sequence>
<dbReference type="AlphaFoldDB" id="A0A5C7J2R2"/>
<evidence type="ECO:0000313" key="2">
    <source>
        <dbReference type="Proteomes" id="UP000321026"/>
    </source>
</evidence>
<gene>
    <name evidence="1" type="ORF">E6Q11_06650</name>
</gene>
<evidence type="ECO:0000313" key="1">
    <source>
        <dbReference type="EMBL" id="TXG75790.1"/>
    </source>
</evidence>
<organism evidence="1 2">
    <name type="scientific">Candidatus Dojkabacteria bacterium</name>
    <dbReference type="NCBI Taxonomy" id="2099670"/>
    <lineage>
        <taxon>Bacteria</taxon>
        <taxon>Candidatus Dojkabacteria</taxon>
    </lineage>
</organism>
<protein>
    <submittedName>
        <fullName evidence="1">Uncharacterized protein</fullName>
    </submittedName>
</protein>
<comment type="caution">
    <text evidence="1">The sequence shown here is derived from an EMBL/GenBank/DDBJ whole genome shotgun (WGS) entry which is preliminary data.</text>
</comment>
<dbReference type="Proteomes" id="UP000321026">
    <property type="component" value="Unassembled WGS sequence"/>
</dbReference>
<name>A0A5C7J2R2_9BACT</name>
<dbReference type="EMBL" id="SSDS01000105">
    <property type="protein sequence ID" value="TXG75790.1"/>
    <property type="molecule type" value="Genomic_DNA"/>
</dbReference>
<accession>A0A5C7J2R2</accession>
<reference evidence="1 2" key="1">
    <citation type="submission" date="2018-09" db="EMBL/GenBank/DDBJ databases">
        <title>Metagenome Assembled Genomes from an Advanced Water Purification Facility.</title>
        <authorList>
            <person name="Stamps B.W."/>
            <person name="Spear J.R."/>
        </authorList>
    </citation>
    <scope>NUCLEOTIDE SEQUENCE [LARGE SCALE GENOMIC DNA]</scope>
    <source>
        <strain evidence="1">Bin_63_2</strain>
    </source>
</reference>